<keyword evidence="2" id="KW-0812">Transmembrane</keyword>
<dbReference type="Proteomes" id="UP001595636">
    <property type="component" value="Unassembled WGS sequence"/>
</dbReference>
<evidence type="ECO:0000259" key="5">
    <source>
        <dbReference type="Pfam" id="PF21070"/>
    </source>
</evidence>
<sequence>MMNIILVVAAIFGIAISFYSLLGGNAMHFTDAMHLSGPWRVVAMAALAALLIIPLVRAVSNGFVKKLLLPFLQAKPPEDFSTNGTQKDHPPTSPAWHPALQRHLAAQHTWWQRRRKLWLLVAGDEALVRAHFPWLIEQGWLDARQAVLVWSGATPPDGGWARLRGRWRQPADGIVLVSHSSAPDGGAALAGLAAECGVALPVQLLLSPAQVSGQRPEAAPPILLSWREQANRAEITLALFNQLEAPLAASGVTAMAGGLAWHFDAALSQWLQRQGAALAAGCERLGQRLHRQQYLVGMWFCPAPVWAGAGAGIAAGFDPPRSAPDATRAAPQSALDSALNVQLPAAWLRQFRHSYARRTRPGLKFWLCWSVLLLAAVTAVWIVLSYQANRAFVRQLHGNLATLQAARTPEAGLAALVAVQQDIAVLEAHQQRGAPWLLRIGMNRDDDLLASAWAPYGAAARQWLAAPVQAQLALQLQALSAVPLDGSGLIAPLSMANTPSTTTSAEAVGTVQVGTTSPTPYSPLSTPAASTTAAISQQGYEALKAWLMLVQPAHADAGFLAPRLAAGGAIAWRQQSPDRLQQVARFYAAHLAQHPAWALPGNAALLQASRQTLSGLIDVEQASDTLYRQLLADSRARFPDLPLATLTGGRDPRGLWRVAGNLPGVYTRQAYDGFVKEAISRLSQQTASNGDWVLGQQAIKSSDKPADIAAALQRRYFADFAHAWQGYLNRIQWQPAANLSASAEQLRIYADAQQSPLAGLMQTIVWQAQAGAQQRSLADSLVDKAKNVFNSDDADPAAQATQPKAAAAPLAEAFGPLLRLAGSIEGAADSGGKAAATPADSLSLQRYLDRASATRLKLDQVNAAADPDAYARQLAQNLFQGRASELVDARDYAQLVAASLGSAWAGMGQNLLLEPLDQGWRTLMRPAAASLNSLWDARVVRPFNSSFAGRYPFNDSDSDASLAELARFIGPQGNIQRFAGNELAGILQKQGDQWVPNPLYAQALRFDVDFLNSLNKLAWLAGQLYAEGDLKTRFSLMALGHPKVTDSQLQLDGQSVRYFNQRPVWQNLAWPGEPLKAGGTLLWESLDSGLRKQQDYPGPWGFIRLLAKAKAERLNNSDWRLVWPLDDGAQLRYTLRTQAGSGPLALLQLDHFKLPARVFDTGGLAQQVPKPAAANTSKTSKPAAKPAAATAPTTRP</sequence>
<evidence type="ECO:0000256" key="2">
    <source>
        <dbReference type="SAM" id="Phobius"/>
    </source>
</evidence>
<name>A0ABV7TQK9_9NEIS</name>
<dbReference type="InterPro" id="IPR048677">
    <property type="entry name" value="TssM1_hel"/>
</dbReference>
<feature type="domain" description="IcmF-related" evidence="4">
    <location>
        <begin position="414"/>
        <end position="765"/>
    </location>
</feature>
<dbReference type="InterPro" id="IPR009612">
    <property type="entry name" value="IcmF-rel"/>
</dbReference>
<feature type="transmembrane region" description="Helical" evidence="2">
    <location>
        <begin position="39"/>
        <end position="59"/>
    </location>
</feature>
<dbReference type="PANTHER" id="PTHR36153">
    <property type="entry name" value="INNER MEMBRANE PROTEIN-RELATED"/>
    <property type="match status" value="1"/>
</dbReference>
<reference evidence="7" key="1">
    <citation type="journal article" date="2019" name="Int. J. Syst. Evol. Microbiol.">
        <title>The Global Catalogue of Microorganisms (GCM) 10K type strain sequencing project: providing services to taxonomists for standard genome sequencing and annotation.</title>
        <authorList>
            <consortium name="The Broad Institute Genomics Platform"/>
            <consortium name="The Broad Institute Genome Sequencing Center for Infectious Disease"/>
            <person name="Wu L."/>
            <person name="Ma J."/>
        </authorList>
    </citation>
    <scope>NUCLEOTIDE SEQUENCE [LARGE SCALE GENOMIC DNA]</scope>
    <source>
        <strain evidence="7">KCTC 42195</strain>
    </source>
</reference>
<feature type="compositionally biased region" description="Low complexity" evidence="1">
    <location>
        <begin position="1176"/>
        <end position="1196"/>
    </location>
</feature>
<accession>A0ABV7TQK9</accession>
<dbReference type="Pfam" id="PF06761">
    <property type="entry name" value="IcmF-related"/>
    <property type="match status" value="1"/>
</dbReference>
<dbReference type="Pfam" id="PF06744">
    <property type="entry name" value="IcmF_C"/>
    <property type="match status" value="1"/>
</dbReference>
<feature type="domain" description="Type VI secretion system IcmF C-terminal" evidence="3">
    <location>
        <begin position="1034"/>
        <end position="1138"/>
    </location>
</feature>
<dbReference type="Pfam" id="PF21070">
    <property type="entry name" value="IcmF_helical"/>
    <property type="match status" value="1"/>
</dbReference>
<dbReference type="InterPro" id="IPR053156">
    <property type="entry name" value="T6SS_TssM-like"/>
</dbReference>
<feature type="domain" description="Type VI secretion system component TssM1 helical" evidence="5">
    <location>
        <begin position="926"/>
        <end position="1029"/>
    </location>
</feature>
<evidence type="ECO:0000259" key="4">
    <source>
        <dbReference type="Pfam" id="PF06761"/>
    </source>
</evidence>
<keyword evidence="7" id="KW-1185">Reference proteome</keyword>
<keyword evidence="2" id="KW-1133">Transmembrane helix</keyword>
<feature type="region of interest" description="Disordered" evidence="1">
    <location>
        <begin position="1167"/>
        <end position="1196"/>
    </location>
</feature>
<feature type="transmembrane region" description="Helical" evidence="2">
    <location>
        <begin position="365"/>
        <end position="384"/>
    </location>
</feature>
<evidence type="ECO:0000313" key="6">
    <source>
        <dbReference type="EMBL" id="MFC3624653.1"/>
    </source>
</evidence>
<gene>
    <name evidence="6" type="ORF">ACFOKJ_00645</name>
</gene>
<dbReference type="EMBL" id="JBHRYH010000002">
    <property type="protein sequence ID" value="MFC3624653.1"/>
    <property type="molecule type" value="Genomic_DNA"/>
</dbReference>
<dbReference type="PANTHER" id="PTHR36153:SF1">
    <property type="entry name" value="TYPE VI SECRETION SYSTEM COMPONENT TSSM1"/>
    <property type="match status" value="1"/>
</dbReference>
<evidence type="ECO:0000259" key="3">
    <source>
        <dbReference type="Pfam" id="PF06744"/>
    </source>
</evidence>
<keyword evidence="2" id="KW-0472">Membrane</keyword>
<dbReference type="RefSeq" id="WP_390276049.1">
    <property type="nucleotide sequence ID" value="NZ_JBHRYH010000002.1"/>
</dbReference>
<dbReference type="InterPro" id="IPR010623">
    <property type="entry name" value="IcmF_C"/>
</dbReference>
<evidence type="ECO:0000256" key="1">
    <source>
        <dbReference type="SAM" id="MobiDB-lite"/>
    </source>
</evidence>
<protein>
    <submittedName>
        <fullName evidence="6">ImcF-related family protein</fullName>
    </submittedName>
</protein>
<evidence type="ECO:0000313" key="7">
    <source>
        <dbReference type="Proteomes" id="UP001595636"/>
    </source>
</evidence>
<comment type="caution">
    <text evidence="6">The sequence shown here is derived from an EMBL/GenBank/DDBJ whole genome shotgun (WGS) entry which is preliminary data.</text>
</comment>
<proteinExistence type="predicted"/>
<organism evidence="6 7">
    <name type="scientific">Vogesella amnigena</name>
    <dbReference type="NCBI Taxonomy" id="1507449"/>
    <lineage>
        <taxon>Bacteria</taxon>
        <taxon>Pseudomonadati</taxon>
        <taxon>Pseudomonadota</taxon>
        <taxon>Betaproteobacteria</taxon>
        <taxon>Neisseriales</taxon>
        <taxon>Chromobacteriaceae</taxon>
        <taxon>Vogesella</taxon>
    </lineage>
</organism>